<organism evidence="8 9">
    <name type="scientific">Cryptolaemus montrouzieri</name>
    <dbReference type="NCBI Taxonomy" id="559131"/>
    <lineage>
        <taxon>Eukaryota</taxon>
        <taxon>Metazoa</taxon>
        <taxon>Ecdysozoa</taxon>
        <taxon>Arthropoda</taxon>
        <taxon>Hexapoda</taxon>
        <taxon>Insecta</taxon>
        <taxon>Pterygota</taxon>
        <taxon>Neoptera</taxon>
        <taxon>Endopterygota</taxon>
        <taxon>Coleoptera</taxon>
        <taxon>Polyphaga</taxon>
        <taxon>Cucujiformia</taxon>
        <taxon>Coccinelloidea</taxon>
        <taxon>Coccinellidae</taxon>
        <taxon>Scymninae</taxon>
        <taxon>Scymnini</taxon>
        <taxon>Cryptolaemus</taxon>
    </lineage>
</organism>
<evidence type="ECO:0000256" key="2">
    <source>
        <dbReference type="ARBA" id="ARBA00007116"/>
    </source>
</evidence>
<evidence type="ECO:0000256" key="4">
    <source>
        <dbReference type="ARBA" id="ARBA00023128"/>
    </source>
</evidence>
<dbReference type="InterPro" id="IPR036967">
    <property type="entry name" value="Ribosomal_uS11_sf"/>
</dbReference>
<dbReference type="InterPro" id="IPR057268">
    <property type="entry name" value="Ribosomal_L18"/>
</dbReference>
<accession>A0ABD2MW80</accession>
<sequence length="184" mass="21276">MNISRRSLNILKTTLRNEKFSTEAKPINTFEISSIFVNRNPRNLEKLRIGYKPDGYHLEKPGRIFWHKVVINESAKYATASINHFKNGEVIKASTSEWPIKKRLYRYNDVSAFINLGRVLADRCLKAGITEVSCFIETNNPEGKVANFLKAFEEGGISLKEPPQYKVARPWDQHRPEKPWEVLD</sequence>
<keyword evidence="9" id="KW-1185">Reference proteome</keyword>
<protein>
    <recommendedName>
        <fullName evidence="6">Large ribosomal subunit protein uL18m</fullName>
    </recommendedName>
    <alternativeName>
        <fullName evidence="7">39S ribosomal protein L18, mitochondrial</fullName>
    </alternativeName>
</protein>
<proteinExistence type="inferred from homology"/>
<dbReference type="EMBL" id="JABFTP020000042">
    <property type="protein sequence ID" value="KAL3270681.1"/>
    <property type="molecule type" value="Genomic_DNA"/>
</dbReference>
<gene>
    <name evidence="8" type="ORF">HHI36_021209</name>
</gene>
<evidence type="ECO:0000313" key="8">
    <source>
        <dbReference type="EMBL" id="KAL3270681.1"/>
    </source>
</evidence>
<keyword evidence="5" id="KW-0687">Ribonucleoprotein</keyword>
<dbReference type="SUPFAM" id="SSF53137">
    <property type="entry name" value="Translational machinery components"/>
    <property type="match status" value="1"/>
</dbReference>
<reference evidence="8 9" key="1">
    <citation type="journal article" date="2021" name="BMC Biol.">
        <title>Horizontally acquired antibacterial genes associated with adaptive radiation of ladybird beetles.</title>
        <authorList>
            <person name="Li H.S."/>
            <person name="Tang X.F."/>
            <person name="Huang Y.H."/>
            <person name="Xu Z.Y."/>
            <person name="Chen M.L."/>
            <person name="Du X.Y."/>
            <person name="Qiu B.Y."/>
            <person name="Chen P.T."/>
            <person name="Zhang W."/>
            <person name="Slipinski A."/>
            <person name="Escalona H.E."/>
            <person name="Waterhouse R.M."/>
            <person name="Zwick A."/>
            <person name="Pang H."/>
        </authorList>
    </citation>
    <scope>NUCLEOTIDE SEQUENCE [LARGE SCALE GENOMIC DNA]</scope>
    <source>
        <strain evidence="8">SYSU2018</strain>
    </source>
</reference>
<dbReference type="InterPro" id="IPR005484">
    <property type="entry name" value="Ribosomal_uL18_bac/plant/anim"/>
</dbReference>
<dbReference type="Gene3D" id="3.30.420.80">
    <property type="entry name" value="Ribosomal protein S11"/>
    <property type="match status" value="1"/>
</dbReference>
<dbReference type="GO" id="GO:0005743">
    <property type="term" value="C:mitochondrial inner membrane"/>
    <property type="evidence" value="ECO:0007669"/>
    <property type="project" value="UniProtKB-ARBA"/>
</dbReference>
<evidence type="ECO:0000256" key="3">
    <source>
        <dbReference type="ARBA" id="ARBA00022980"/>
    </source>
</evidence>
<name>A0ABD2MW80_9CUCU</name>
<evidence type="ECO:0000256" key="1">
    <source>
        <dbReference type="ARBA" id="ARBA00004173"/>
    </source>
</evidence>
<dbReference type="AlphaFoldDB" id="A0ABD2MW80"/>
<dbReference type="Proteomes" id="UP001516400">
    <property type="component" value="Unassembled WGS sequence"/>
</dbReference>
<comment type="caution">
    <text evidence="8">The sequence shown here is derived from an EMBL/GenBank/DDBJ whole genome shotgun (WGS) entry which is preliminary data.</text>
</comment>
<dbReference type="PANTHER" id="PTHR12899:SF3">
    <property type="entry name" value="LARGE RIBOSOMAL SUBUNIT PROTEIN UL18M"/>
    <property type="match status" value="1"/>
</dbReference>
<dbReference type="CDD" id="cd00432">
    <property type="entry name" value="Ribosomal_L18_L5e"/>
    <property type="match status" value="1"/>
</dbReference>
<keyword evidence="3" id="KW-0689">Ribosomal protein</keyword>
<evidence type="ECO:0000313" key="9">
    <source>
        <dbReference type="Proteomes" id="UP001516400"/>
    </source>
</evidence>
<evidence type="ECO:0000256" key="6">
    <source>
        <dbReference type="ARBA" id="ARBA00069051"/>
    </source>
</evidence>
<comment type="similarity">
    <text evidence="2">Belongs to the universal ribosomal protein uL18 family.</text>
</comment>
<comment type="subcellular location">
    <subcellularLocation>
        <location evidence="1">Mitochondrion</location>
    </subcellularLocation>
</comment>
<dbReference type="GO" id="GO:1990904">
    <property type="term" value="C:ribonucleoprotein complex"/>
    <property type="evidence" value="ECO:0007669"/>
    <property type="project" value="UniProtKB-KW"/>
</dbReference>
<keyword evidence="4" id="KW-0496">Mitochondrion</keyword>
<evidence type="ECO:0000256" key="5">
    <source>
        <dbReference type="ARBA" id="ARBA00023274"/>
    </source>
</evidence>
<dbReference type="GO" id="GO:0005840">
    <property type="term" value="C:ribosome"/>
    <property type="evidence" value="ECO:0007669"/>
    <property type="project" value="UniProtKB-KW"/>
</dbReference>
<evidence type="ECO:0000256" key="7">
    <source>
        <dbReference type="ARBA" id="ARBA00082661"/>
    </source>
</evidence>
<dbReference type="FunFam" id="3.30.420.80:FF:000005">
    <property type="entry name" value="39S ribosomal protein L18, mitochondrial"/>
    <property type="match status" value="1"/>
</dbReference>
<dbReference type="PANTHER" id="PTHR12899">
    <property type="entry name" value="39S RIBOSOMAL PROTEIN L18, MITOCHONDRIAL"/>
    <property type="match status" value="1"/>
</dbReference>